<dbReference type="EMBL" id="SCFB01000004">
    <property type="protein sequence ID" value="RZI46564.1"/>
    <property type="molecule type" value="Genomic_DNA"/>
</dbReference>
<dbReference type="SUPFAM" id="SSF55166">
    <property type="entry name" value="Hedgehog/DD-peptidase"/>
    <property type="match status" value="1"/>
</dbReference>
<evidence type="ECO:0000256" key="5">
    <source>
        <dbReference type="ARBA" id="ARBA00022833"/>
    </source>
</evidence>
<keyword evidence="5 9" id="KW-0862">Zinc</keyword>
<feature type="site" description="Transition state stabilizer" evidence="9">
    <location>
        <position position="67"/>
    </location>
</feature>
<reference evidence="10 11" key="1">
    <citation type="submission" date="2018-10" db="EMBL/GenBank/DDBJ databases">
        <title>An updated phylogeny of the Alphaproteobacteria reveals that the parasitic Rickettsiales and Holosporales have independent origins.</title>
        <authorList>
            <person name="Munoz-Gomez S.A."/>
            <person name="Hess S."/>
            <person name="Burger G."/>
            <person name="Lang B.F."/>
            <person name="Susko E."/>
            <person name="Slamovits C.H."/>
            <person name="Roger A.J."/>
        </authorList>
    </citation>
    <scope>NUCLEOTIDE SEQUENCE [LARGE SCALE GENOMIC DNA]</scope>
    <source>
        <strain evidence="10">HOLO01</strain>
    </source>
</reference>
<dbReference type="CDD" id="cd14840">
    <property type="entry name" value="D-Ala-D-Ala_dipeptidase_Aad"/>
    <property type="match status" value="1"/>
</dbReference>
<organism evidence="10 11">
    <name type="scientific">Candidatus Finniella inopinata</name>
    <dbReference type="NCBI Taxonomy" id="1696036"/>
    <lineage>
        <taxon>Bacteria</taxon>
        <taxon>Pseudomonadati</taxon>
        <taxon>Pseudomonadota</taxon>
        <taxon>Alphaproteobacteria</taxon>
        <taxon>Holosporales</taxon>
        <taxon>Candidatus Paracaedibacteraceae</taxon>
        <taxon>Candidatus Finniella</taxon>
    </lineage>
</organism>
<evidence type="ECO:0000256" key="6">
    <source>
        <dbReference type="ARBA" id="ARBA00022997"/>
    </source>
</evidence>
<dbReference type="HAMAP" id="MF_01924">
    <property type="entry name" value="A_A_dipeptidase"/>
    <property type="match status" value="1"/>
</dbReference>
<evidence type="ECO:0000256" key="8">
    <source>
        <dbReference type="ARBA" id="ARBA00023316"/>
    </source>
</evidence>
<feature type="active site" description="Proton donor/acceptor" evidence="9">
    <location>
        <position position="157"/>
    </location>
</feature>
<dbReference type="Proteomes" id="UP000293550">
    <property type="component" value="Unassembled WGS sequence"/>
</dbReference>
<feature type="binding site" evidence="9">
    <location>
        <position position="160"/>
    </location>
    <ligand>
        <name>Zn(2+)</name>
        <dbReference type="ChEBI" id="CHEBI:29105"/>
        <note>catalytic</note>
    </ligand>
</feature>
<dbReference type="PANTHER" id="PTHR43126">
    <property type="entry name" value="D-ALANYL-D-ALANINE DIPEPTIDASE"/>
    <property type="match status" value="1"/>
</dbReference>
<feature type="binding site" evidence="9">
    <location>
        <position position="94"/>
    </location>
    <ligand>
        <name>Zn(2+)</name>
        <dbReference type="ChEBI" id="CHEBI:29105"/>
        <note>catalytic</note>
    </ligand>
</feature>
<accession>A0A4Q7DKF9</accession>
<evidence type="ECO:0000256" key="9">
    <source>
        <dbReference type="HAMAP-Rule" id="MF_01924"/>
    </source>
</evidence>
<comment type="similarity">
    <text evidence="9">Belongs to the peptidase M15D family.</text>
</comment>
<keyword evidence="11" id="KW-1185">Reference proteome</keyword>
<proteinExistence type="inferred from homology"/>
<keyword evidence="3 9" id="KW-0479">Metal-binding</keyword>
<name>A0A4Q7DKF9_9PROT</name>
<evidence type="ECO:0000313" key="11">
    <source>
        <dbReference type="Proteomes" id="UP000293550"/>
    </source>
</evidence>
<evidence type="ECO:0000256" key="7">
    <source>
        <dbReference type="ARBA" id="ARBA00023049"/>
    </source>
</evidence>
<comment type="cofactor">
    <cofactor evidence="9">
        <name>Zn(2+)</name>
        <dbReference type="ChEBI" id="CHEBI:29105"/>
    </cofactor>
    <text evidence="9">Binds 1 zinc ion per subunit.</text>
</comment>
<evidence type="ECO:0000313" key="10">
    <source>
        <dbReference type="EMBL" id="RZI46564.1"/>
    </source>
</evidence>
<dbReference type="Pfam" id="PF01427">
    <property type="entry name" value="Peptidase_M15"/>
    <property type="match status" value="1"/>
</dbReference>
<sequence length="181" mass="20601">MALVEITEKTHPVILDLRYGSENNFTGQQIYDQSICLLHPQALPLFEKAVDLAAQQNLRFKIFDAFRPQKAQEKLWKIFPDSPYVADPKKGSNHTRGVAIDLTLVDGVGQELDMGTPFDDFTTQSHHAGDCSPQVNANRYKLLGIMLTAGWDLYQFEWWHYQLPEAKAFPLIEKSYGMMAP</sequence>
<comment type="caution">
    <text evidence="10">The sequence shown here is derived from an EMBL/GenBank/DDBJ whole genome shotgun (WGS) entry which is preliminary data.</text>
</comment>
<dbReference type="PIRSF" id="PIRSF026671">
    <property type="entry name" value="AA_dipeptidase"/>
    <property type="match status" value="1"/>
</dbReference>
<keyword evidence="8" id="KW-0961">Cell wall biogenesis/degradation</keyword>
<evidence type="ECO:0000256" key="1">
    <source>
        <dbReference type="ARBA" id="ARBA00001362"/>
    </source>
</evidence>
<dbReference type="EC" id="3.4.13.22" evidence="9"/>
<dbReference type="GO" id="GO:0006508">
    <property type="term" value="P:proteolysis"/>
    <property type="evidence" value="ECO:0007669"/>
    <property type="project" value="UniProtKB-KW"/>
</dbReference>
<keyword evidence="7 9" id="KW-0482">Metalloprotease</keyword>
<dbReference type="AlphaFoldDB" id="A0A4Q7DKF9"/>
<protein>
    <recommendedName>
        <fullName evidence="9">D-alanyl-D-alanine dipeptidase</fullName>
        <shortName evidence="9">D-Ala-D-Ala dipeptidase</shortName>
        <ecNumber evidence="9">3.4.13.22</ecNumber>
    </recommendedName>
</protein>
<dbReference type="GO" id="GO:0008237">
    <property type="term" value="F:metallopeptidase activity"/>
    <property type="evidence" value="ECO:0007669"/>
    <property type="project" value="UniProtKB-KW"/>
</dbReference>
<dbReference type="NCBIfam" id="NF007557">
    <property type="entry name" value="PRK10178.1"/>
    <property type="match status" value="1"/>
</dbReference>
<dbReference type="PANTHER" id="PTHR43126:SF1">
    <property type="entry name" value="D-ALANYL-D-ALANINE DIPEPTIDASE"/>
    <property type="match status" value="1"/>
</dbReference>
<evidence type="ECO:0000256" key="2">
    <source>
        <dbReference type="ARBA" id="ARBA00022670"/>
    </source>
</evidence>
<dbReference type="RefSeq" id="WP_130153663.1">
    <property type="nucleotide sequence ID" value="NZ_SCFB01000004.1"/>
</dbReference>
<feature type="binding site" evidence="9">
    <location>
        <position position="101"/>
    </location>
    <ligand>
        <name>Zn(2+)</name>
        <dbReference type="ChEBI" id="CHEBI:29105"/>
        <note>catalytic</note>
    </ligand>
</feature>
<evidence type="ECO:0000256" key="3">
    <source>
        <dbReference type="ARBA" id="ARBA00022723"/>
    </source>
</evidence>
<dbReference type="InterPro" id="IPR009045">
    <property type="entry name" value="Zn_M74/Hedgehog-like"/>
</dbReference>
<dbReference type="Gene3D" id="3.30.1380.10">
    <property type="match status" value="1"/>
</dbReference>
<keyword evidence="6 9" id="KW-0224">Dipeptidase</keyword>
<dbReference type="GO" id="GO:0160237">
    <property type="term" value="F:D-Ala-D-Ala dipeptidase activity"/>
    <property type="evidence" value="ECO:0007669"/>
    <property type="project" value="UniProtKB-EC"/>
</dbReference>
<gene>
    <name evidence="9" type="primary">ddpX</name>
    <name evidence="10" type="ORF">EQU50_02970</name>
</gene>
<keyword evidence="2 9" id="KW-0645">Protease</keyword>
<comment type="function">
    <text evidence="9">Catalyzes hydrolysis of the D-alanyl-D-alanine dipeptide.</text>
</comment>
<dbReference type="InterPro" id="IPR000755">
    <property type="entry name" value="A_A_dipeptidase"/>
</dbReference>
<dbReference type="OrthoDB" id="9801430at2"/>
<keyword evidence="4 9" id="KW-0378">Hydrolase</keyword>
<dbReference type="GO" id="GO:0071555">
    <property type="term" value="P:cell wall organization"/>
    <property type="evidence" value="ECO:0007669"/>
    <property type="project" value="UniProtKB-KW"/>
</dbReference>
<evidence type="ECO:0000256" key="4">
    <source>
        <dbReference type="ARBA" id="ARBA00022801"/>
    </source>
</evidence>
<dbReference type="GO" id="GO:0008270">
    <property type="term" value="F:zinc ion binding"/>
    <property type="evidence" value="ECO:0007669"/>
    <property type="project" value="UniProtKB-UniRule"/>
</dbReference>
<comment type="catalytic activity">
    <reaction evidence="1 9">
        <text>D-alanyl-D-alanine + H2O = 2 D-alanine</text>
        <dbReference type="Rhea" id="RHEA:20661"/>
        <dbReference type="ChEBI" id="CHEBI:15377"/>
        <dbReference type="ChEBI" id="CHEBI:57416"/>
        <dbReference type="ChEBI" id="CHEBI:57822"/>
        <dbReference type="EC" id="3.4.13.22"/>
    </reaction>
</comment>